<dbReference type="Pfam" id="PF01370">
    <property type="entry name" value="Epimerase"/>
    <property type="match status" value="1"/>
</dbReference>
<dbReference type="PANTHER" id="PTHR10366:SF562">
    <property type="entry name" value="ALDEHYDE REDUCTASE II (AFU_ORTHOLOGUE AFUA_1G11360)"/>
    <property type="match status" value="1"/>
</dbReference>
<evidence type="ECO:0000256" key="2">
    <source>
        <dbReference type="ARBA" id="ARBA00023445"/>
    </source>
</evidence>
<dbReference type="InterPro" id="IPR036291">
    <property type="entry name" value="NAD(P)-bd_dom_sf"/>
</dbReference>
<protein>
    <recommendedName>
        <fullName evidence="3">NAD-dependent epimerase/dehydratase domain-containing protein</fullName>
    </recommendedName>
</protein>
<dbReference type="HOGENOM" id="CLU_007383_9_2_1"/>
<gene>
    <name evidence="4" type="ORF">HMPREF1541_09641</name>
</gene>
<dbReference type="SUPFAM" id="SSF51735">
    <property type="entry name" value="NAD(P)-binding Rossmann-fold domains"/>
    <property type="match status" value="1"/>
</dbReference>
<dbReference type="RefSeq" id="XP_008712536.1">
    <property type="nucleotide sequence ID" value="XM_008714314.1"/>
</dbReference>
<comment type="similarity">
    <text evidence="2">Belongs to the NAD(P)-dependent epimerase/dehydratase family. Dihydroflavonol-4-reductase subfamily.</text>
</comment>
<proteinExistence type="inferred from homology"/>
<reference evidence="4 5" key="1">
    <citation type="submission" date="2013-03" db="EMBL/GenBank/DDBJ databases">
        <title>The Genome Sequence of Phialophora europaea CBS 101466.</title>
        <authorList>
            <consortium name="The Broad Institute Genomics Platform"/>
            <person name="Cuomo C."/>
            <person name="de Hoog S."/>
            <person name="Gorbushina A."/>
            <person name="Walker B."/>
            <person name="Young S.K."/>
            <person name="Zeng Q."/>
            <person name="Gargeya S."/>
            <person name="Fitzgerald M."/>
            <person name="Haas B."/>
            <person name="Abouelleil A."/>
            <person name="Allen A.W."/>
            <person name="Alvarado L."/>
            <person name="Arachchi H.M."/>
            <person name="Berlin A.M."/>
            <person name="Chapman S.B."/>
            <person name="Gainer-Dewar J."/>
            <person name="Goldberg J."/>
            <person name="Griggs A."/>
            <person name="Gujja S."/>
            <person name="Hansen M."/>
            <person name="Howarth C."/>
            <person name="Imamovic A."/>
            <person name="Ireland A."/>
            <person name="Larimer J."/>
            <person name="McCowan C."/>
            <person name="Murphy C."/>
            <person name="Pearson M."/>
            <person name="Poon T.W."/>
            <person name="Priest M."/>
            <person name="Roberts A."/>
            <person name="Saif S."/>
            <person name="Shea T."/>
            <person name="Sisk P."/>
            <person name="Sykes S."/>
            <person name="Wortman J."/>
            <person name="Nusbaum C."/>
            <person name="Birren B."/>
        </authorList>
    </citation>
    <scope>NUCLEOTIDE SEQUENCE [LARGE SCALE GENOMIC DNA]</scope>
    <source>
        <strain evidence="4 5">CBS 101466</strain>
    </source>
</reference>
<evidence type="ECO:0000313" key="5">
    <source>
        <dbReference type="Proteomes" id="UP000030752"/>
    </source>
</evidence>
<feature type="domain" description="NAD-dependent epimerase/dehydratase" evidence="3">
    <location>
        <begin position="44"/>
        <end position="222"/>
    </location>
</feature>
<name>W2SCQ0_CYPE1</name>
<dbReference type="GeneID" id="19976980"/>
<dbReference type="InterPro" id="IPR001509">
    <property type="entry name" value="Epimerase_deHydtase"/>
</dbReference>
<dbReference type="Gene3D" id="3.40.50.720">
    <property type="entry name" value="NAD(P)-binding Rossmann-like Domain"/>
    <property type="match status" value="1"/>
</dbReference>
<evidence type="ECO:0000256" key="1">
    <source>
        <dbReference type="ARBA" id="ARBA00023002"/>
    </source>
</evidence>
<evidence type="ECO:0000313" key="4">
    <source>
        <dbReference type="EMBL" id="ETN45808.1"/>
    </source>
</evidence>
<dbReference type="Proteomes" id="UP000030752">
    <property type="component" value="Unassembled WGS sequence"/>
</dbReference>
<dbReference type="VEuPathDB" id="FungiDB:HMPREF1541_09641"/>
<keyword evidence="1" id="KW-0560">Oxidoreductase</keyword>
<keyword evidence="5" id="KW-1185">Reference proteome</keyword>
<dbReference type="PANTHER" id="PTHR10366">
    <property type="entry name" value="NAD DEPENDENT EPIMERASE/DEHYDRATASE"/>
    <property type="match status" value="1"/>
</dbReference>
<dbReference type="InterPro" id="IPR050425">
    <property type="entry name" value="NAD(P)_dehydrat-like"/>
</dbReference>
<dbReference type="GO" id="GO:0016616">
    <property type="term" value="F:oxidoreductase activity, acting on the CH-OH group of donors, NAD or NADP as acceptor"/>
    <property type="evidence" value="ECO:0007669"/>
    <property type="project" value="TreeGrafter"/>
</dbReference>
<accession>W2SCQ0</accession>
<organism evidence="4 5">
    <name type="scientific">Cyphellophora europaea (strain CBS 101466)</name>
    <name type="common">Phialophora europaea</name>
    <dbReference type="NCBI Taxonomy" id="1220924"/>
    <lineage>
        <taxon>Eukaryota</taxon>
        <taxon>Fungi</taxon>
        <taxon>Dikarya</taxon>
        <taxon>Ascomycota</taxon>
        <taxon>Pezizomycotina</taxon>
        <taxon>Eurotiomycetes</taxon>
        <taxon>Chaetothyriomycetidae</taxon>
        <taxon>Chaetothyriales</taxon>
        <taxon>Cyphellophoraceae</taxon>
        <taxon>Cyphellophora</taxon>
    </lineage>
</organism>
<evidence type="ECO:0000259" key="3">
    <source>
        <dbReference type="Pfam" id="PF01370"/>
    </source>
</evidence>
<dbReference type="eggNOG" id="KOG1502">
    <property type="taxonomic scope" value="Eukaryota"/>
</dbReference>
<sequence>MEIAKRRVHILFHNHLKPIVRKMSLTTSSSNSSVELALPKGSLILVTGATGYIASHIIKEALDLGYRVRGITRSKAKAELIEAAINDADFSTCIVEDFSNSAALEEAVKDCLGIIHTASVTSLSPDPEKVIPPTVGMASAILTAAKRVNMCRRFVFTSSSSAVWIPKPDTPFKIGKNTWNQDSVQKVQSMTPPFKAEGFYDVIAASKVQAEQAVWRFVEEEKPDFVVNTIVPNTNIGRVIVRPATSSANFALAVLNGSIQRIATVPPQWMINTSDDARIHLAALIDRNVSNERIFAFAQPFDWNEMREAVLKARPNASVGGPLPPHGRDVSEVDNTLGEELLKRWFSQDGYKLLDESVRENLEGYGEPDPER</sequence>
<dbReference type="EMBL" id="KB822712">
    <property type="protein sequence ID" value="ETN45808.1"/>
    <property type="molecule type" value="Genomic_DNA"/>
</dbReference>
<dbReference type="STRING" id="1220924.W2SCQ0"/>
<dbReference type="AlphaFoldDB" id="W2SCQ0"/>
<dbReference type="OrthoDB" id="2735536at2759"/>
<dbReference type="InParanoid" id="W2SCQ0"/>